<dbReference type="AlphaFoldDB" id="A0A9D4FU11"/>
<organism evidence="2 3">
    <name type="scientific">Dreissena polymorpha</name>
    <name type="common">Zebra mussel</name>
    <name type="synonym">Mytilus polymorpha</name>
    <dbReference type="NCBI Taxonomy" id="45954"/>
    <lineage>
        <taxon>Eukaryota</taxon>
        <taxon>Metazoa</taxon>
        <taxon>Spiralia</taxon>
        <taxon>Lophotrochozoa</taxon>
        <taxon>Mollusca</taxon>
        <taxon>Bivalvia</taxon>
        <taxon>Autobranchia</taxon>
        <taxon>Heteroconchia</taxon>
        <taxon>Euheterodonta</taxon>
        <taxon>Imparidentia</taxon>
        <taxon>Neoheterodontei</taxon>
        <taxon>Myida</taxon>
        <taxon>Dreissenoidea</taxon>
        <taxon>Dreissenidae</taxon>
        <taxon>Dreissena</taxon>
    </lineage>
</organism>
<proteinExistence type="predicted"/>
<dbReference type="Proteomes" id="UP000828390">
    <property type="component" value="Unassembled WGS sequence"/>
</dbReference>
<dbReference type="EMBL" id="JAIWYP010000006">
    <property type="protein sequence ID" value="KAH3804983.1"/>
    <property type="molecule type" value="Genomic_DNA"/>
</dbReference>
<comment type="caution">
    <text evidence="2">The sequence shown here is derived from an EMBL/GenBank/DDBJ whole genome shotgun (WGS) entry which is preliminary data.</text>
</comment>
<evidence type="ECO:0000256" key="1">
    <source>
        <dbReference type="SAM" id="MobiDB-lite"/>
    </source>
</evidence>
<feature type="region of interest" description="Disordered" evidence="1">
    <location>
        <begin position="102"/>
        <end position="127"/>
    </location>
</feature>
<name>A0A9D4FU11_DREPO</name>
<evidence type="ECO:0000313" key="2">
    <source>
        <dbReference type="EMBL" id="KAH3804983.1"/>
    </source>
</evidence>
<gene>
    <name evidence="2" type="ORF">DPMN_133275</name>
</gene>
<keyword evidence="3" id="KW-1185">Reference proteome</keyword>
<protein>
    <submittedName>
        <fullName evidence="2">Uncharacterized protein</fullName>
    </submittedName>
</protein>
<sequence length="127" mass="13822">MKAIALMLKEQEHRLAGADRSSIFFLKVKGLSFSITKEGGCGGVGVVVILEGTGDGLVVSSKTPRPNNRPFAADAQSAPRTPPLPIHNAYLRKSLSTSEPAAQNWTFSIHHQKTQPDQNYNDHTIQQ</sequence>
<reference evidence="2" key="2">
    <citation type="submission" date="2020-11" db="EMBL/GenBank/DDBJ databases">
        <authorList>
            <person name="McCartney M.A."/>
            <person name="Auch B."/>
            <person name="Kono T."/>
            <person name="Mallez S."/>
            <person name="Becker A."/>
            <person name="Gohl D.M."/>
            <person name="Silverstein K.A.T."/>
            <person name="Koren S."/>
            <person name="Bechman K.B."/>
            <person name="Herman A."/>
            <person name="Abrahante J.E."/>
            <person name="Garbe J."/>
        </authorList>
    </citation>
    <scope>NUCLEOTIDE SEQUENCE</scope>
    <source>
        <strain evidence="2">Duluth1</strain>
        <tissue evidence="2">Whole animal</tissue>
    </source>
</reference>
<reference evidence="2" key="1">
    <citation type="journal article" date="2019" name="bioRxiv">
        <title>The Genome of the Zebra Mussel, Dreissena polymorpha: A Resource for Invasive Species Research.</title>
        <authorList>
            <person name="McCartney M.A."/>
            <person name="Auch B."/>
            <person name="Kono T."/>
            <person name="Mallez S."/>
            <person name="Zhang Y."/>
            <person name="Obille A."/>
            <person name="Becker A."/>
            <person name="Abrahante J.E."/>
            <person name="Garbe J."/>
            <person name="Badalamenti J.P."/>
            <person name="Herman A."/>
            <person name="Mangelson H."/>
            <person name="Liachko I."/>
            <person name="Sullivan S."/>
            <person name="Sone E.D."/>
            <person name="Koren S."/>
            <person name="Silverstein K.A.T."/>
            <person name="Beckman K.B."/>
            <person name="Gohl D.M."/>
        </authorList>
    </citation>
    <scope>NUCLEOTIDE SEQUENCE</scope>
    <source>
        <strain evidence="2">Duluth1</strain>
        <tissue evidence="2">Whole animal</tissue>
    </source>
</reference>
<accession>A0A9D4FU11</accession>
<feature type="region of interest" description="Disordered" evidence="1">
    <location>
        <begin position="59"/>
        <end position="86"/>
    </location>
</feature>
<evidence type="ECO:0000313" key="3">
    <source>
        <dbReference type="Proteomes" id="UP000828390"/>
    </source>
</evidence>